<dbReference type="AlphaFoldDB" id="A0A0K8MJ81"/>
<dbReference type="InterPro" id="IPR010288">
    <property type="entry name" value="EcsB_ABC"/>
</dbReference>
<feature type="transmembrane region" description="Helical" evidence="1">
    <location>
        <begin position="152"/>
        <end position="173"/>
    </location>
</feature>
<evidence type="ECO:0000313" key="2">
    <source>
        <dbReference type="EMBL" id="GAP00503.1"/>
    </source>
</evidence>
<feature type="transmembrane region" description="Helical" evidence="1">
    <location>
        <begin position="31"/>
        <end position="49"/>
    </location>
</feature>
<keyword evidence="1" id="KW-0812">Transmembrane</keyword>
<evidence type="ECO:0000313" key="3">
    <source>
        <dbReference type="Proteomes" id="UP000253891"/>
    </source>
</evidence>
<dbReference type="EMBL" id="DF968005">
    <property type="protein sequence ID" value="GAP00503.1"/>
    <property type="molecule type" value="Genomic_DNA"/>
</dbReference>
<dbReference type="STRING" id="157463.GCA_001047075_01388"/>
<dbReference type="Pfam" id="PF05975">
    <property type="entry name" value="EcsB"/>
    <property type="match status" value="1"/>
</dbReference>
<proteinExistence type="predicted"/>
<gene>
    <name evidence="2" type="primary">ecsB</name>
    <name evidence="2" type="ORF">FFIC_285220</name>
</gene>
<feature type="transmembrane region" description="Helical" evidence="1">
    <location>
        <begin position="129"/>
        <end position="146"/>
    </location>
</feature>
<keyword evidence="1" id="KW-0472">Membrane</keyword>
<feature type="transmembrane region" description="Helical" evidence="1">
    <location>
        <begin position="222"/>
        <end position="243"/>
    </location>
</feature>
<feature type="transmembrane region" description="Helical" evidence="1">
    <location>
        <begin position="9"/>
        <end position="25"/>
    </location>
</feature>
<keyword evidence="3" id="KW-1185">Reference proteome</keyword>
<name>A0A0K8MJ81_9LACO</name>
<feature type="transmembrane region" description="Helical" evidence="1">
    <location>
        <begin position="194"/>
        <end position="216"/>
    </location>
</feature>
<reference evidence="2 3" key="1">
    <citation type="journal article" date="2015" name="BMC Genomics">
        <title>Comparative genomics of Fructobacillus spp. and Leuconostoc spp. reveals niche-specific evolution of Fructobacillus spp.</title>
        <authorList>
            <person name="Endo A."/>
            <person name="Tanizawa Y."/>
            <person name="Tanaka N."/>
            <person name="Maeno S."/>
            <person name="Kumar H."/>
            <person name="Shiwa Y."/>
            <person name="Okada S."/>
            <person name="Yoshikawa H."/>
            <person name="Dicks L."/>
            <person name="Nakagawa J."/>
            <person name="Arita M."/>
        </authorList>
    </citation>
    <scope>NUCLEOTIDE SEQUENCE [LARGE SCALE GENOMIC DNA]</scope>
    <source>
        <strain evidence="2 3">JCM 12225</strain>
    </source>
</reference>
<sequence length="251" mass="28034">MSTAGQTTWIRLALETVIFAGIIFLPGLGHWLVIGFSLLLALCLSWSWFQRTKKVQGTLALDWTVALASSQKHDQAVWHFYSLFAQVPNQGVVVKRRSYLDRWLSHFSFQKNPARRLFWIKLLRGGDELVLVLRLVVVALVLLLVLPNQASYWQAGGIVLLVYLVNFQLLPVFEQSRSVLWTQLALGSGLQQTKTFLTVLAEITAMVVGLAFVVMLVFAGPLAALVVLGSGTLMGLVLHLLWLPKTLQKKL</sequence>
<dbReference type="GO" id="GO:0016020">
    <property type="term" value="C:membrane"/>
    <property type="evidence" value="ECO:0007669"/>
    <property type="project" value="InterPro"/>
</dbReference>
<accession>A0A0K8MJ81</accession>
<protein>
    <submittedName>
        <fullName evidence="2">ABC transporter, permease protein ecsB</fullName>
    </submittedName>
</protein>
<organism evidence="2 3">
    <name type="scientific">Fructobacillus ficulneus</name>
    <dbReference type="NCBI Taxonomy" id="157463"/>
    <lineage>
        <taxon>Bacteria</taxon>
        <taxon>Bacillati</taxon>
        <taxon>Bacillota</taxon>
        <taxon>Bacilli</taxon>
        <taxon>Lactobacillales</taxon>
        <taxon>Lactobacillaceae</taxon>
        <taxon>Fructobacillus</taxon>
    </lineage>
</organism>
<evidence type="ECO:0000256" key="1">
    <source>
        <dbReference type="SAM" id="Phobius"/>
    </source>
</evidence>
<dbReference type="Proteomes" id="UP000253891">
    <property type="component" value="Unassembled WGS sequence"/>
</dbReference>
<keyword evidence="1" id="KW-1133">Transmembrane helix</keyword>